<evidence type="ECO:0000256" key="5">
    <source>
        <dbReference type="ARBA" id="ARBA00022989"/>
    </source>
</evidence>
<evidence type="ECO:0000256" key="6">
    <source>
        <dbReference type="ARBA" id="ARBA00023136"/>
    </source>
</evidence>
<keyword evidence="3" id="KW-0547">Nucleotide-binding</keyword>
<dbReference type="InterPro" id="IPR036640">
    <property type="entry name" value="ABC1_TM_sf"/>
</dbReference>
<keyword evidence="6 7" id="KW-0472">Membrane</keyword>
<accession>A0ABU1TM94</accession>
<evidence type="ECO:0000256" key="4">
    <source>
        <dbReference type="ARBA" id="ARBA00022840"/>
    </source>
</evidence>
<dbReference type="InterPro" id="IPR017871">
    <property type="entry name" value="ABC_transporter-like_CS"/>
</dbReference>
<feature type="transmembrane region" description="Helical" evidence="7">
    <location>
        <begin position="178"/>
        <end position="195"/>
    </location>
</feature>
<keyword evidence="11" id="KW-1185">Reference proteome</keyword>
<evidence type="ECO:0000256" key="1">
    <source>
        <dbReference type="ARBA" id="ARBA00004651"/>
    </source>
</evidence>
<evidence type="ECO:0000256" key="2">
    <source>
        <dbReference type="ARBA" id="ARBA00022692"/>
    </source>
</evidence>
<proteinExistence type="predicted"/>
<protein>
    <submittedName>
        <fullName evidence="10">Subfamily B ATP-binding cassette protein MsbA</fullName>
        <ecNumber evidence="10">3.6.3.-</ecNumber>
    </submittedName>
</protein>
<dbReference type="RefSeq" id="WP_310024903.1">
    <property type="nucleotide sequence ID" value="NZ_JAVDVI010000003.1"/>
</dbReference>
<comment type="subcellular location">
    <subcellularLocation>
        <location evidence="1">Cell membrane</location>
        <topology evidence="1">Multi-pass membrane protein</topology>
    </subcellularLocation>
</comment>
<evidence type="ECO:0000259" key="9">
    <source>
        <dbReference type="PROSITE" id="PS50929"/>
    </source>
</evidence>
<evidence type="ECO:0000313" key="11">
    <source>
        <dbReference type="Proteomes" id="UP001255185"/>
    </source>
</evidence>
<keyword evidence="5 7" id="KW-1133">Transmembrane helix</keyword>
<gene>
    <name evidence="10" type="ORF">J2X31_000986</name>
</gene>
<feature type="transmembrane region" description="Helical" evidence="7">
    <location>
        <begin position="153"/>
        <end position="172"/>
    </location>
</feature>
<dbReference type="Pfam" id="PF00664">
    <property type="entry name" value="ABC_membrane"/>
    <property type="match status" value="1"/>
</dbReference>
<dbReference type="Gene3D" id="3.40.50.300">
    <property type="entry name" value="P-loop containing nucleotide triphosphate hydrolases"/>
    <property type="match status" value="1"/>
</dbReference>
<keyword evidence="4 10" id="KW-0067">ATP-binding</keyword>
<dbReference type="EMBL" id="JAVDVI010000003">
    <property type="protein sequence ID" value="MDR6966986.1"/>
    <property type="molecule type" value="Genomic_DNA"/>
</dbReference>
<dbReference type="PROSITE" id="PS50929">
    <property type="entry name" value="ABC_TM1F"/>
    <property type="match status" value="1"/>
</dbReference>
<dbReference type="PROSITE" id="PS00211">
    <property type="entry name" value="ABC_TRANSPORTER_1"/>
    <property type="match status" value="1"/>
</dbReference>
<dbReference type="GO" id="GO:0016787">
    <property type="term" value="F:hydrolase activity"/>
    <property type="evidence" value="ECO:0007669"/>
    <property type="project" value="UniProtKB-KW"/>
</dbReference>
<dbReference type="InterPro" id="IPR027417">
    <property type="entry name" value="P-loop_NTPase"/>
</dbReference>
<keyword evidence="10" id="KW-0378">Hydrolase</keyword>
<dbReference type="EC" id="3.6.3.-" evidence="10"/>
<evidence type="ECO:0000313" key="10">
    <source>
        <dbReference type="EMBL" id="MDR6966986.1"/>
    </source>
</evidence>
<feature type="domain" description="ABC transporter" evidence="8">
    <location>
        <begin position="354"/>
        <end position="589"/>
    </location>
</feature>
<dbReference type="InterPro" id="IPR039421">
    <property type="entry name" value="Type_1_exporter"/>
</dbReference>
<feature type="domain" description="ABC transmembrane type-1" evidence="9">
    <location>
        <begin position="24"/>
        <end position="320"/>
    </location>
</feature>
<sequence>MKRYIKQYFSSFAYFYSILRSRLLVVIGFSIVVGLLDSLGLTMFLPLLQLADGGDAVDMGNLSVITNFLSSIGITLTVNKALLFLVIIFLLKGSVVYRASVYRILTQQRLTKKVRMSIVDLLPLFAYNQFVKTDIGKIQNIFLGEIVRLSNTYTNYVSMIQGSIMIIVYMLFSFLVDWQFALLVCLGGLLSNLIFSQINKLTKEKSKNISKVGNAFSNVLIQYVHNFKYLKATGKVMDYKNKVEKSIDHVQYESLQMGMLNSKVSAYREPMLICIVVLVIFAQITFFDARISAIMISLLFFYRALTSVVSVQNSYNNTLANQGAIDNITSFLLELKTYKEKVGKRIFEGLQHSITIKDVVFKYDDTTILNKINISIPKNSTIAFVGESGSGKTTLVNTIIRLLNVHSGEILIDGVDIKQFNQFTYQKKIGYISQEATVFNATIFENITFWAEPTDYNISRFQAVVKMASLSDFIDGLKLKEQALLGNNGVNLSGGQRQRISIARELFKEVEILILDEATSALDSETENEIQQNIDALKGKFTLLIIAHRLATIKNADTIYLMDKGTITGQGNFSELTSSSERFKRMVELQEI</sequence>
<evidence type="ECO:0000259" key="8">
    <source>
        <dbReference type="PROSITE" id="PS50893"/>
    </source>
</evidence>
<dbReference type="Pfam" id="PF00005">
    <property type="entry name" value="ABC_tran"/>
    <property type="match status" value="1"/>
</dbReference>
<dbReference type="GO" id="GO:0005524">
    <property type="term" value="F:ATP binding"/>
    <property type="evidence" value="ECO:0007669"/>
    <property type="project" value="UniProtKB-KW"/>
</dbReference>
<dbReference type="PANTHER" id="PTHR24221">
    <property type="entry name" value="ATP-BINDING CASSETTE SUB-FAMILY B"/>
    <property type="match status" value="1"/>
</dbReference>
<dbReference type="SUPFAM" id="SSF90123">
    <property type="entry name" value="ABC transporter transmembrane region"/>
    <property type="match status" value="1"/>
</dbReference>
<dbReference type="SMART" id="SM00382">
    <property type="entry name" value="AAA"/>
    <property type="match status" value="1"/>
</dbReference>
<dbReference type="PROSITE" id="PS50893">
    <property type="entry name" value="ABC_TRANSPORTER_2"/>
    <property type="match status" value="1"/>
</dbReference>
<dbReference type="SUPFAM" id="SSF52540">
    <property type="entry name" value="P-loop containing nucleoside triphosphate hydrolases"/>
    <property type="match status" value="1"/>
</dbReference>
<keyword evidence="2 7" id="KW-0812">Transmembrane</keyword>
<evidence type="ECO:0000256" key="3">
    <source>
        <dbReference type="ARBA" id="ARBA00022741"/>
    </source>
</evidence>
<comment type="caution">
    <text evidence="10">The sequence shown here is derived from an EMBL/GenBank/DDBJ whole genome shotgun (WGS) entry which is preliminary data.</text>
</comment>
<dbReference type="PANTHER" id="PTHR24221:SF654">
    <property type="entry name" value="ATP-BINDING CASSETTE SUB-FAMILY B MEMBER 6"/>
    <property type="match status" value="1"/>
</dbReference>
<dbReference type="InterPro" id="IPR003593">
    <property type="entry name" value="AAA+_ATPase"/>
</dbReference>
<feature type="transmembrane region" description="Helical" evidence="7">
    <location>
        <begin position="68"/>
        <end position="91"/>
    </location>
</feature>
<name>A0ABU1TM94_9FLAO</name>
<dbReference type="InterPro" id="IPR011527">
    <property type="entry name" value="ABC1_TM_dom"/>
</dbReference>
<dbReference type="InterPro" id="IPR003439">
    <property type="entry name" value="ABC_transporter-like_ATP-bd"/>
</dbReference>
<feature type="transmembrane region" description="Helical" evidence="7">
    <location>
        <begin position="21"/>
        <end position="48"/>
    </location>
</feature>
<feature type="transmembrane region" description="Helical" evidence="7">
    <location>
        <begin position="272"/>
        <end position="302"/>
    </location>
</feature>
<reference evidence="10 11" key="1">
    <citation type="submission" date="2023-07" db="EMBL/GenBank/DDBJ databases">
        <title>Sorghum-associated microbial communities from plants grown in Nebraska, USA.</title>
        <authorList>
            <person name="Schachtman D."/>
        </authorList>
    </citation>
    <scope>NUCLEOTIDE SEQUENCE [LARGE SCALE GENOMIC DNA]</scope>
    <source>
        <strain evidence="10 11">3773</strain>
    </source>
</reference>
<dbReference type="Proteomes" id="UP001255185">
    <property type="component" value="Unassembled WGS sequence"/>
</dbReference>
<evidence type="ECO:0000256" key="7">
    <source>
        <dbReference type="SAM" id="Phobius"/>
    </source>
</evidence>
<dbReference type="Gene3D" id="1.20.1560.10">
    <property type="entry name" value="ABC transporter type 1, transmembrane domain"/>
    <property type="match status" value="1"/>
</dbReference>
<organism evidence="10 11">
    <name type="scientific">Flavobacterium arsenatis</name>
    <dbReference type="NCBI Taxonomy" id="1484332"/>
    <lineage>
        <taxon>Bacteria</taxon>
        <taxon>Pseudomonadati</taxon>
        <taxon>Bacteroidota</taxon>
        <taxon>Flavobacteriia</taxon>
        <taxon>Flavobacteriales</taxon>
        <taxon>Flavobacteriaceae</taxon>
        <taxon>Flavobacterium</taxon>
    </lineage>
</organism>